<sequence>MDPIDNQFLGKGWSFPPTFIPSVGGVSMREGVDDINESLHALLTTIVGERVMQPRYGCNLQELLFENIDTTFQTYIIDKIETSILYFEPRIKVEQVIFQLDPIGEGRILIQVDFIVKNTNSRYNFVFPFYKKEGTEILELLTGTPQTDNAL</sequence>
<dbReference type="Gene3D" id="3.10.450.40">
    <property type="match status" value="1"/>
</dbReference>
<evidence type="ECO:0000313" key="3">
    <source>
        <dbReference type="Proteomes" id="UP000199306"/>
    </source>
</evidence>
<accession>A0A1I5N522</accession>
<dbReference type="RefSeq" id="WP_092011844.1">
    <property type="nucleotide sequence ID" value="NZ_FOXH01000001.1"/>
</dbReference>
<protein>
    <recommendedName>
        <fullName evidence="1">IraD/Gp25-like domain-containing protein</fullName>
    </recommendedName>
</protein>
<feature type="domain" description="IraD/Gp25-like" evidence="1">
    <location>
        <begin position="30"/>
        <end position="120"/>
    </location>
</feature>
<gene>
    <name evidence="2" type="ORF">SAMN04515674_101607</name>
</gene>
<dbReference type="STRING" id="1079859.SAMN04515674_101607"/>
<dbReference type="SUPFAM" id="SSF160719">
    <property type="entry name" value="gpW/gp25-like"/>
    <property type="match status" value="1"/>
</dbReference>
<organism evidence="2 3">
    <name type="scientific">Pseudarcicella hirudinis</name>
    <dbReference type="NCBI Taxonomy" id="1079859"/>
    <lineage>
        <taxon>Bacteria</taxon>
        <taxon>Pseudomonadati</taxon>
        <taxon>Bacteroidota</taxon>
        <taxon>Cytophagia</taxon>
        <taxon>Cytophagales</taxon>
        <taxon>Flectobacillaceae</taxon>
        <taxon>Pseudarcicella</taxon>
    </lineage>
</organism>
<name>A0A1I5N522_9BACT</name>
<evidence type="ECO:0000313" key="2">
    <source>
        <dbReference type="EMBL" id="SFP16919.1"/>
    </source>
</evidence>
<proteinExistence type="predicted"/>
<dbReference type="AlphaFoldDB" id="A0A1I5N522"/>
<keyword evidence="3" id="KW-1185">Reference proteome</keyword>
<dbReference type="Proteomes" id="UP000199306">
    <property type="component" value="Unassembled WGS sequence"/>
</dbReference>
<evidence type="ECO:0000259" key="1">
    <source>
        <dbReference type="Pfam" id="PF04965"/>
    </source>
</evidence>
<dbReference type="Pfam" id="PF04965">
    <property type="entry name" value="GPW_gp25"/>
    <property type="match status" value="1"/>
</dbReference>
<reference evidence="2 3" key="1">
    <citation type="submission" date="2016-10" db="EMBL/GenBank/DDBJ databases">
        <authorList>
            <person name="de Groot N.N."/>
        </authorList>
    </citation>
    <scope>NUCLEOTIDE SEQUENCE [LARGE SCALE GENOMIC DNA]</scope>
    <source>
        <strain evidence="3">E92,LMG 26720,CCM 7988</strain>
    </source>
</reference>
<dbReference type="InterPro" id="IPR007048">
    <property type="entry name" value="IraD/Gp25-like"/>
</dbReference>
<dbReference type="EMBL" id="FOXH01000001">
    <property type="protein sequence ID" value="SFP16919.1"/>
    <property type="molecule type" value="Genomic_DNA"/>
</dbReference>
<dbReference type="OrthoDB" id="9802846at2"/>